<dbReference type="EMBL" id="CAKJTJ010000011">
    <property type="protein sequence ID" value="CAG9621520.1"/>
    <property type="molecule type" value="Genomic_DNA"/>
</dbReference>
<keyword evidence="7" id="KW-1185">Reference proteome</keyword>
<reference evidence="6 7" key="1">
    <citation type="submission" date="2021-10" db="EMBL/GenBank/DDBJ databases">
        <authorList>
            <person name="Criscuolo A."/>
        </authorList>
    </citation>
    <scope>NUCLEOTIDE SEQUENCE [LARGE SCALE GENOMIC DNA]</scope>
    <source>
        <strain evidence="7">CIP 111883</strain>
    </source>
</reference>
<dbReference type="InterPro" id="IPR008927">
    <property type="entry name" value="6-PGluconate_DH-like_C_sf"/>
</dbReference>
<evidence type="ECO:0000256" key="1">
    <source>
        <dbReference type="ARBA" id="ARBA00005525"/>
    </source>
</evidence>
<dbReference type="SUPFAM" id="SSF51735">
    <property type="entry name" value="NAD(P)-binding Rossmann-fold domains"/>
    <property type="match status" value="1"/>
</dbReference>
<proteinExistence type="inferred from homology"/>
<dbReference type="InterPro" id="IPR000304">
    <property type="entry name" value="Pyrroline-COOH_reductase"/>
</dbReference>
<comment type="similarity">
    <text evidence="1 2">Belongs to the pyrroline-5-carboxylate reductase family.</text>
</comment>
<keyword evidence="2" id="KW-0963">Cytoplasm</keyword>
<evidence type="ECO:0000259" key="4">
    <source>
        <dbReference type="Pfam" id="PF03807"/>
    </source>
</evidence>
<dbReference type="NCBIfam" id="TIGR00112">
    <property type="entry name" value="proC"/>
    <property type="match status" value="1"/>
</dbReference>
<dbReference type="Gene3D" id="3.40.50.720">
    <property type="entry name" value="NAD(P)-binding Rossmann-like Domain"/>
    <property type="match status" value="1"/>
</dbReference>
<dbReference type="Gene3D" id="1.10.3730.10">
    <property type="entry name" value="ProC C-terminal domain-like"/>
    <property type="match status" value="1"/>
</dbReference>
<dbReference type="GO" id="GO:0004735">
    <property type="term" value="F:pyrroline-5-carboxylate reductase activity"/>
    <property type="evidence" value="ECO:0007669"/>
    <property type="project" value="UniProtKB-EC"/>
</dbReference>
<dbReference type="Proteomes" id="UP000789833">
    <property type="component" value="Unassembled WGS sequence"/>
</dbReference>
<comment type="catalytic activity">
    <reaction evidence="2">
        <text>L-proline + NADP(+) = (S)-1-pyrroline-5-carboxylate + NADPH + 2 H(+)</text>
        <dbReference type="Rhea" id="RHEA:14109"/>
        <dbReference type="ChEBI" id="CHEBI:15378"/>
        <dbReference type="ChEBI" id="CHEBI:17388"/>
        <dbReference type="ChEBI" id="CHEBI:57783"/>
        <dbReference type="ChEBI" id="CHEBI:58349"/>
        <dbReference type="ChEBI" id="CHEBI:60039"/>
        <dbReference type="EC" id="1.5.1.2"/>
    </reaction>
</comment>
<comment type="catalytic activity">
    <reaction evidence="2">
        <text>L-proline + NAD(+) = (S)-1-pyrroline-5-carboxylate + NADH + 2 H(+)</text>
        <dbReference type="Rhea" id="RHEA:14105"/>
        <dbReference type="ChEBI" id="CHEBI:15378"/>
        <dbReference type="ChEBI" id="CHEBI:17388"/>
        <dbReference type="ChEBI" id="CHEBI:57540"/>
        <dbReference type="ChEBI" id="CHEBI:57945"/>
        <dbReference type="ChEBI" id="CHEBI:60039"/>
        <dbReference type="EC" id="1.5.1.2"/>
    </reaction>
</comment>
<keyword evidence="2" id="KW-0641">Proline biosynthesis</keyword>
<comment type="subcellular location">
    <subcellularLocation>
        <location evidence="2">Cytoplasm</location>
    </subcellularLocation>
</comment>
<dbReference type="InterPro" id="IPR036291">
    <property type="entry name" value="NAD(P)-bd_dom_sf"/>
</dbReference>
<feature type="domain" description="Pyrroline-5-carboxylate reductase catalytic N-terminal" evidence="4">
    <location>
        <begin position="2"/>
        <end position="98"/>
    </location>
</feature>
<dbReference type="PANTHER" id="PTHR11645">
    <property type="entry name" value="PYRROLINE-5-CARBOXYLATE REDUCTASE"/>
    <property type="match status" value="1"/>
</dbReference>
<protein>
    <recommendedName>
        <fullName evidence="2 3">Pyrroline-5-carboxylate reductase</fullName>
        <shortName evidence="2">P5C reductase</shortName>
        <shortName evidence="2">P5CR</shortName>
        <ecNumber evidence="2 3">1.5.1.2</ecNumber>
    </recommendedName>
    <alternativeName>
        <fullName evidence="2">PCA reductase</fullName>
    </alternativeName>
</protein>
<gene>
    <name evidence="6" type="primary">proC_2</name>
    <name evidence="2" type="synonym">proC</name>
    <name evidence="6" type="ORF">BACCIP111883_02293</name>
</gene>
<evidence type="ECO:0000313" key="7">
    <source>
        <dbReference type="Proteomes" id="UP000789833"/>
    </source>
</evidence>
<feature type="domain" description="Pyrroline-5-carboxylate reductase dimerisation" evidence="5">
    <location>
        <begin position="161"/>
        <end position="265"/>
    </location>
</feature>
<evidence type="ECO:0000313" key="6">
    <source>
        <dbReference type="EMBL" id="CAG9621520.1"/>
    </source>
</evidence>
<name>A0ABN8AF89_9BACI</name>
<comment type="caution">
    <text evidence="6">The sequence shown here is derived from an EMBL/GenBank/DDBJ whole genome shotgun (WGS) entry which is preliminary data.</text>
</comment>
<keyword evidence="2 6" id="KW-0560">Oxidoreductase</keyword>
<sequence length="283" mass="30304">MKIAFIGAGSMTEAIIGGLLKKGICENGNIIVTNKQDLTRLQNLAIKYGVKATEDKQEAVTDANVIFLAMKPKDAKEGIQAIKNYVTKKQLVISILAGISSEVIEDLFKQKLRVIRSMPNTSAAIGLSATAIAKGTYAQEEDLQLAQSLFSAIGLCTIVEEEQLHAVTGVSGSGPAYIYFIAEAMEKAALAQGLDTTVAKKLVNQTLIGAAQMLQETDKSPDVLRKEVTSPGGTTQRGISVLHDLKVSEAFVSCIDGATKRSREMGKEIADKLKEKTSTRTDV</sequence>
<evidence type="ECO:0000259" key="5">
    <source>
        <dbReference type="Pfam" id="PF14748"/>
    </source>
</evidence>
<dbReference type="HAMAP" id="MF_01925">
    <property type="entry name" value="P5C_reductase"/>
    <property type="match status" value="1"/>
</dbReference>
<comment type="pathway">
    <text evidence="2">Amino-acid biosynthesis; L-proline biosynthesis; L-proline from L-glutamate 5-semialdehyde: step 1/1.</text>
</comment>
<dbReference type="PIRSF" id="PIRSF000193">
    <property type="entry name" value="Pyrrol-5-carb_rd"/>
    <property type="match status" value="1"/>
</dbReference>
<dbReference type="RefSeq" id="WP_399207567.1">
    <property type="nucleotide sequence ID" value="NZ_CAKJTJ010000011.1"/>
</dbReference>
<dbReference type="SUPFAM" id="SSF48179">
    <property type="entry name" value="6-phosphogluconate dehydrogenase C-terminal domain-like"/>
    <property type="match status" value="1"/>
</dbReference>
<comment type="function">
    <text evidence="2">Catalyzes the reduction of 1-pyrroline-5-carboxylate (PCA) to L-proline.</text>
</comment>
<organism evidence="6 7">
    <name type="scientific">Sutcliffiella rhizosphaerae</name>
    <dbReference type="NCBI Taxonomy" id="2880967"/>
    <lineage>
        <taxon>Bacteria</taxon>
        <taxon>Bacillati</taxon>
        <taxon>Bacillota</taxon>
        <taxon>Bacilli</taxon>
        <taxon>Bacillales</taxon>
        <taxon>Bacillaceae</taxon>
        <taxon>Sutcliffiella</taxon>
    </lineage>
</organism>
<dbReference type="InterPro" id="IPR028939">
    <property type="entry name" value="P5C_Rdtase_cat_N"/>
</dbReference>
<dbReference type="InterPro" id="IPR029036">
    <property type="entry name" value="P5CR_dimer"/>
</dbReference>
<dbReference type="EC" id="1.5.1.2" evidence="2 3"/>
<accession>A0ABN8AF89</accession>
<dbReference type="Pfam" id="PF14748">
    <property type="entry name" value="P5CR_dimer"/>
    <property type="match status" value="1"/>
</dbReference>
<keyword evidence="2" id="KW-0028">Amino-acid biosynthesis</keyword>
<dbReference type="Pfam" id="PF03807">
    <property type="entry name" value="F420_oxidored"/>
    <property type="match status" value="1"/>
</dbReference>
<evidence type="ECO:0000256" key="2">
    <source>
        <dbReference type="HAMAP-Rule" id="MF_01925"/>
    </source>
</evidence>
<keyword evidence="2" id="KW-0521">NADP</keyword>
<dbReference type="PANTHER" id="PTHR11645:SF49">
    <property type="entry name" value="PYRROLINE-5-CARBOXYLATE REDUCTASE 1"/>
    <property type="match status" value="1"/>
</dbReference>
<evidence type="ECO:0000256" key="3">
    <source>
        <dbReference type="NCBIfam" id="TIGR00112"/>
    </source>
</evidence>